<dbReference type="PANTHER" id="PTHR40763">
    <property type="entry name" value="MEMBRANE PROTEIN-RELATED"/>
    <property type="match status" value="1"/>
</dbReference>
<dbReference type="RefSeq" id="WP_377570509.1">
    <property type="nucleotide sequence ID" value="NZ_JBHTMP010000016.1"/>
</dbReference>
<evidence type="ECO:0000313" key="3">
    <source>
        <dbReference type="Proteomes" id="UP001597260"/>
    </source>
</evidence>
<dbReference type="Proteomes" id="UP001597260">
    <property type="component" value="Unassembled WGS sequence"/>
</dbReference>
<proteinExistence type="predicted"/>
<feature type="domain" description="DUF1707" evidence="1">
    <location>
        <begin position="11"/>
        <end position="63"/>
    </location>
</feature>
<evidence type="ECO:0000259" key="1">
    <source>
        <dbReference type="Pfam" id="PF08044"/>
    </source>
</evidence>
<comment type="caution">
    <text evidence="2">The sequence shown here is derived from an EMBL/GenBank/DDBJ whole genome shotgun (WGS) entry which is preliminary data.</text>
</comment>
<dbReference type="InterPro" id="IPR012551">
    <property type="entry name" value="DUF1707_SHOCT-like"/>
</dbReference>
<reference evidence="3" key="1">
    <citation type="journal article" date="2019" name="Int. J. Syst. Evol. Microbiol.">
        <title>The Global Catalogue of Microorganisms (GCM) 10K type strain sequencing project: providing services to taxonomists for standard genome sequencing and annotation.</title>
        <authorList>
            <consortium name="The Broad Institute Genomics Platform"/>
            <consortium name="The Broad Institute Genome Sequencing Center for Infectious Disease"/>
            <person name="Wu L."/>
            <person name="Ma J."/>
        </authorList>
    </citation>
    <scope>NUCLEOTIDE SEQUENCE [LARGE SCALE GENOMIC DNA]</scope>
    <source>
        <strain evidence="3">JCM 31037</strain>
    </source>
</reference>
<accession>A0ABW3YC67</accession>
<sequence>MQLEPRDDDRMRVSDRERERIIELLGTATSEGRLTLDEYEERITLAHAARTRGELARLTDDLPVPASGPAVVLPSDISAGETPERLVAVFSEESRKGRWRVPGRLRTLSVFGSCHIELLEAEIQQPVTVIEATAVFGDLTVVVPEGTEVRLTGNAVFGSKTSEMREPVRPGAPVVDVRTRVVFGSVTVRPPKKRWLKQLLDDLG</sequence>
<name>A0ABW3YC67_9ACTN</name>
<dbReference type="Pfam" id="PF08044">
    <property type="entry name" value="DUF1707"/>
    <property type="match status" value="1"/>
</dbReference>
<evidence type="ECO:0000313" key="2">
    <source>
        <dbReference type="EMBL" id="MFD1322029.1"/>
    </source>
</evidence>
<organism evidence="2 3">
    <name type="scientific">Micromonospora sonneratiae</name>
    <dbReference type="NCBI Taxonomy" id="1184706"/>
    <lineage>
        <taxon>Bacteria</taxon>
        <taxon>Bacillati</taxon>
        <taxon>Actinomycetota</taxon>
        <taxon>Actinomycetes</taxon>
        <taxon>Micromonosporales</taxon>
        <taxon>Micromonosporaceae</taxon>
        <taxon>Micromonospora</taxon>
    </lineage>
</organism>
<dbReference type="EMBL" id="JBHTMP010000016">
    <property type="protein sequence ID" value="MFD1322029.1"/>
    <property type="molecule type" value="Genomic_DNA"/>
</dbReference>
<keyword evidence="3" id="KW-1185">Reference proteome</keyword>
<dbReference type="PANTHER" id="PTHR40763:SF4">
    <property type="entry name" value="DUF1707 DOMAIN-CONTAINING PROTEIN"/>
    <property type="match status" value="1"/>
</dbReference>
<gene>
    <name evidence="2" type="ORF">ACFQ4H_13085</name>
</gene>
<protein>
    <submittedName>
        <fullName evidence="2">DUF1707 domain-containing protein</fullName>
    </submittedName>
</protein>